<dbReference type="EC" id="5.2.1.8" evidence="1"/>
<evidence type="ECO:0000256" key="2">
    <source>
        <dbReference type="ARBA" id="ARBA00023110"/>
    </source>
</evidence>
<keyword evidence="5" id="KW-0812">Transmembrane</keyword>
<accession>A0A5C6AQT0</accession>
<evidence type="ECO:0000313" key="8">
    <source>
        <dbReference type="Proteomes" id="UP000316213"/>
    </source>
</evidence>
<sequence>MSNSITLRRLPRLIRRPTSRDRLLANHRGLVRVACRTDCSVLIPVQILGTHGHPMPRISGLVFYAALAFVGCLAVVSASAGRVAAQDGNLPETPQLSDDSEAAALPEAGESPSSSGQVPSLLAPERDSLKDFRDDPELLKELILKLPEEAQGEAQSTLTRFRDTNDKLRLAMGELREIQIRYRNDLDRSPAAIIAYREKREEVWGLMQDEFDAALDLIRFLPSSEAASYLVTMVQVHFDTDIYDQGTFEAAARLIDLGQNYRFLYLAGARSAVATGKFKSARQVYDALKDDDLEDADRQLQFHMDILEEQFTEEQAAIAATDPATLPQVRFETTMGSFLVELFPETAPSTVAHFLKLVRSGFYEGMDWSVVTPNVLALTGDTSNDGRGNSGEFLVDEHESEGNRNALRGSLIMAKIPLGKGEFIPNSASSQFAIPYLPITSVSTNQTVFGRVIEGMDVVSRLRRVDPTKEKKKNEVQLPPDSIISAEIVRDAEDLPDPQYVDLQKEMEKAVKAGLLQSTKP</sequence>
<evidence type="ECO:0000313" key="7">
    <source>
        <dbReference type="EMBL" id="TWU02080.1"/>
    </source>
</evidence>
<dbReference type="PROSITE" id="PS50072">
    <property type="entry name" value="CSA_PPIASE_2"/>
    <property type="match status" value="1"/>
</dbReference>
<keyword evidence="2" id="KW-0697">Rotamase</keyword>
<keyword evidence="5" id="KW-1133">Transmembrane helix</keyword>
<dbReference type="Pfam" id="PF00160">
    <property type="entry name" value="Pro_isomerase"/>
    <property type="match status" value="1"/>
</dbReference>
<dbReference type="PANTHER" id="PTHR45625:SF4">
    <property type="entry name" value="PEPTIDYLPROLYL ISOMERASE DOMAIN AND WD REPEAT-CONTAINING PROTEIN 1"/>
    <property type="match status" value="1"/>
</dbReference>
<dbReference type="GO" id="GO:0003755">
    <property type="term" value="F:peptidyl-prolyl cis-trans isomerase activity"/>
    <property type="evidence" value="ECO:0007669"/>
    <property type="project" value="UniProtKB-KW"/>
</dbReference>
<feature type="domain" description="PPIase cyclophilin-type" evidence="6">
    <location>
        <begin position="325"/>
        <end position="490"/>
    </location>
</feature>
<dbReference type="Gene3D" id="2.40.100.10">
    <property type="entry name" value="Cyclophilin-like"/>
    <property type="match status" value="1"/>
</dbReference>
<dbReference type="PANTHER" id="PTHR45625">
    <property type="entry name" value="PEPTIDYL-PROLYL CIS-TRANS ISOMERASE-RELATED"/>
    <property type="match status" value="1"/>
</dbReference>
<dbReference type="SUPFAM" id="SSF50891">
    <property type="entry name" value="Cyclophilin-like"/>
    <property type="match status" value="1"/>
</dbReference>
<evidence type="ECO:0000256" key="1">
    <source>
        <dbReference type="ARBA" id="ARBA00013194"/>
    </source>
</evidence>
<dbReference type="InterPro" id="IPR029000">
    <property type="entry name" value="Cyclophilin-like_dom_sf"/>
</dbReference>
<keyword evidence="3 7" id="KW-0413">Isomerase</keyword>
<dbReference type="EMBL" id="SJPM01000002">
    <property type="protein sequence ID" value="TWU02080.1"/>
    <property type="molecule type" value="Genomic_DNA"/>
</dbReference>
<protein>
    <recommendedName>
        <fullName evidence="1">peptidylprolyl isomerase</fullName>
        <ecNumber evidence="1">5.2.1.8</ecNumber>
    </recommendedName>
</protein>
<evidence type="ECO:0000256" key="4">
    <source>
        <dbReference type="SAM" id="MobiDB-lite"/>
    </source>
</evidence>
<dbReference type="AlphaFoldDB" id="A0A5C6AQT0"/>
<evidence type="ECO:0000259" key="6">
    <source>
        <dbReference type="PROSITE" id="PS50072"/>
    </source>
</evidence>
<dbReference type="Proteomes" id="UP000316213">
    <property type="component" value="Unassembled WGS sequence"/>
</dbReference>
<feature type="transmembrane region" description="Helical" evidence="5">
    <location>
        <begin position="61"/>
        <end position="81"/>
    </location>
</feature>
<reference evidence="7 8" key="1">
    <citation type="submission" date="2019-02" db="EMBL/GenBank/DDBJ databases">
        <title>Deep-cultivation of Planctomycetes and their phenomic and genomic characterization uncovers novel biology.</title>
        <authorList>
            <person name="Wiegand S."/>
            <person name="Jogler M."/>
            <person name="Boedeker C."/>
            <person name="Pinto D."/>
            <person name="Vollmers J."/>
            <person name="Rivas-Marin E."/>
            <person name="Kohn T."/>
            <person name="Peeters S.H."/>
            <person name="Heuer A."/>
            <person name="Rast P."/>
            <person name="Oberbeckmann S."/>
            <person name="Bunk B."/>
            <person name="Jeske O."/>
            <person name="Meyerdierks A."/>
            <person name="Storesund J.E."/>
            <person name="Kallscheuer N."/>
            <person name="Luecker S."/>
            <person name="Lage O.M."/>
            <person name="Pohl T."/>
            <person name="Merkel B.J."/>
            <person name="Hornburger P."/>
            <person name="Mueller R.-W."/>
            <person name="Bruemmer F."/>
            <person name="Labrenz M."/>
            <person name="Spormann A.M."/>
            <person name="Op Den Camp H."/>
            <person name="Overmann J."/>
            <person name="Amann R."/>
            <person name="Jetten M.S.M."/>
            <person name="Mascher T."/>
            <person name="Medema M.H."/>
            <person name="Devos D.P."/>
            <person name="Kaster A.-K."/>
            <person name="Ovreas L."/>
            <person name="Rohde M."/>
            <person name="Galperin M.Y."/>
            <person name="Jogler C."/>
        </authorList>
    </citation>
    <scope>NUCLEOTIDE SEQUENCE [LARGE SCALE GENOMIC DNA]</scope>
    <source>
        <strain evidence="7 8">Pla100</strain>
    </source>
</reference>
<dbReference type="InterPro" id="IPR044666">
    <property type="entry name" value="Cyclophilin_A-like"/>
</dbReference>
<name>A0A5C6AQT0_9BACT</name>
<dbReference type="InterPro" id="IPR002130">
    <property type="entry name" value="Cyclophilin-type_PPIase_dom"/>
</dbReference>
<evidence type="ECO:0000256" key="5">
    <source>
        <dbReference type="SAM" id="Phobius"/>
    </source>
</evidence>
<feature type="region of interest" description="Disordered" evidence="4">
    <location>
        <begin position="87"/>
        <end position="121"/>
    </location>
</feature>
<comment type="caution">
    <text evidence="7">The sequence shown here is derived from an EMBL/GenBank/DDBJ whole genome shotgun (WGS) entry which is preliminary data.</text>
</comment>
<dbReference type="CDD" id="cd00317">
    <property type="entry name" value="cyclophilin"/>
    <property type="match status" value="1"/>
</dbReference>
<proteinExistence type="predicted"/>
<keyword evidence="8" id="KW-1185">Reference proteome</keyword>
<gene>
    <name evidence="7" type="ORF">Pla100_18200</name>
</gene>
<evidence type="ECO:0000256" key="3">
    <source>
        <dbReference type="ARBA" id="ARBA00023235"/>
    </source>
</evidence>
<keyword evidence="5" id="KW-0472">Membrane</keyword>
<organism evidence="7 8">
    <name type="scientific">Neorhodopirellula pilleata</name>
    <dbReference type="NCBI Taxonomy" id="2714738"/>
    <lineage>
        <taxon>Bacteria</taxon>
        <taxon>Pseudomonadati</taxon>
        <taxon>Planctomycetota</taxon>
        <taxon>Planctomycetia</taxon>
        <taxon>Pirellulales</taxon>
        <taxon>Pirellulaceae</taxon>
        <taxon>Neorhodopirellula</taxon>
    </lineage>
</organism>